<gene>
    <name evidence="4" type="ORF">B0T20DRAFT_466874</name>
</gene>
<reference evidence="4" key="1">
    <citation type="journal article" date="2023" name="Mol. Phylogenet. Evol.">
        <title>Genome-scale phylogeny and comparative genomics of the fungal order Sordariales.</title>
        <authorList>
            <person name="Hensen N."/>
            <person name="Bonometti L."/>
            <person name="Westerberg I."/>
            <person name="Brannstrom I.O."/>
            <person name="Guillou S."/>
            <person name="Cros-Aarteil S."/>
            <person name="Calhoun S."/>
            <person name="Haridas S."/>
            <person name="Kuo A."/>
            <person name="Mondo S."/>
            <person name="Pangilinan J."/>
            <person name="Riley R."/>
            <person name="LaButti K."/>
            <person name="Andreopoulos B."/>
            <person name="Lipzen A."/>
            <person name="Chen C."/>
            <person name="Yan M."/>
            <person name="Daum C."/>
            <person name="Ng V."/>
            <person name="Clum A."/>
            <person name="Steindorff A."/>
            <person name="Ohm R.A."/>
            <person name="Martin F."/>
            <person name="Silar P."/>
            <person name="Natvig D.O."/>
            <person name="Lalanne C."/>
            <person name="Gautier V."/>
            <person name="Ament-Velasquez S.L."/>
            <person name="Kruys A."/>
            <person name="Hutchinson M.I."/>
            <person name="Powell A.J."/>
            <person name="Barry K."/>
            <person name="Miller A.N."/>
            <person name="Grigoriev I.V."/>
            <person name="Debuchy R."/>
            <person name="Gladieux P."/>
            <person name="Hiltunen Thoren M."/>
            <person name="Johannesson H."/>
        </authorList>
    </citation>
    <scope>NUCLEOTIDE SEQUENCE</scope>
    <source>
        <strain evidence="4">FGSC 1904</strain>
    </source>
</reference>
<feature type="compositionally biased region" description="Low complexity" evidence="2">
    <location>
        <begin position="532"/>
        <end position="567"/>
    </location>
</feature>
<dbReference type="Proteomes" id="UP001281003">
    <property type="component" value="Unassembled WGS sequence"/>
</dbReference>
<feature type="region of interest" description="Disordered" evidence="2">
    <location>
        <begin position="878"/>
        <end position="1070"/>
    </location>
</feature>
<feature type="region of interest" description="Disordered" evidence="2">
    <location>
        <begin position="778"/>
        <end position="823"/>
    </location>
</feature>
<organism evidence="4 5">
    <name type="scientific">Sordaria brevicollis</name>
    <dbReference type="NCBI Taxonomy" id="83679"/>
    <lineage>
        <taxon>Eukaryota</taxon>
        <taxon>Fungi</taxon>
        <taxon>Dikarya</taxon>
        <taxon>Ascomycota</taxon>
        <taxon>Pezizomycotina</taxon>
        <taxon>Sordariomycetes</taxon>
        <taxon>Sordariomycetidae</taxon>
        <taxon>Sordariales</taxon>
        <taxon>Sordariaceae</taxon>
        <taxon>Sordaria</taxon>
    </lineage>
</organism>
<evidence type="ECO:0000259" key="3">
    <source>
        <dbReference type="Pfam" id="PF24864"/>
    </source>
</evidence>
<feature type="compositionally biased region" description="Low complexity" evidence="2">
    <location>
        <begin position="694"/>
        <end position="708"/>
    </location>
</feature>
<feature type="compositionally biased region" description="Low complexity" evidence="2">
    <location>
        <begin position="503"/>
        <end position="522"/>
    </location>
</feature>
<feature type="region of interest" description="Disordered" evidence="2">
    <location>
        <begin position="464"/>
        <end position="745"/>
    </location>
</feature>
<feature type="compositionally biased region" description="Gly residues" evidence="2">
    <location>
        <begin position="1026"/>
        <end position="1042"/>
    </location>
</feature>
<evidence type="ECO:0000256" key="1">
    <source>
        <dbReference type="SAM" id="Coils"/>
    </source>
</evidence>
<feature type="compositionally biased region" description="Low complexity" evidence="2">
    <location>
        <begin position="878"/>
        <end position="899"/>
    </location>
</feature>
<feature type="compositionally biased region" description="Low complexity" evidence="2">
    <location>
        <begin position="908"/>
        <end position="928"/>
    </location>
</feature>
<sequence>MDERTPPPTVNGGEQNPGPNRPCTKEQCVRSRGILQGLNDTLQGEKAAAQREATGLRRECAGLRQQITRLEAQIERLRIGSEKHTQRTWREMLRQHLETGQPSWEQVWKQCSKEENMSARVNWVHPSIKFVQPGDAEEHEEERPAPGDNRHFNFNGLPAEIQARIFRLWLFKEGKLIHVISRLDPFVPVEEFPEEADLQKRSGLKHTFFIGDRRCNITHSGHPPNQLLRVLLVCKKFYFIGIHCFYGLNTFAFSSLGEFHRFCQGIGPARFERLQHLEITLIGNQYLTVPLDEKGRIPYSRRTFPLSFLPDCHRIKTLVIHVDESSKGSERRSYENRALKEFMYQKTAGQPNQRKLRALRTIQGMDYIYQLRGLERIRFYDLYKAVFAGRDVREPVADWSFVEDVTNTATMQKVASRRESSKLEKLTSLFGDNEQQQQQEGAWSPERDDWRLVKSFYTGYGGSYDQMRHGGDDDDADDADDVPSRMSASSGPRQEQGDDSDSEGSSSASSSSSGSGSSSSSSGDGGPPPQSGPAGPAATKGQATKGKAPATATATATATARRGQPTASGTRGNATRAPRAGPEIRGPRRGGPFANVNPNPARSNPTPSPSPSPTESDTSTPSSDSSSDSDGVGAMAMSVIGGGSIADAIDPDSDNDLPQPAGSVAGSILIELLSDDESNEEEDLFVGQRQHNPNNNSNRSNSGRSSSRGDAEATPMLIDDDEDDLQSNSSTRPSQPPPSVVSAPARMHSLTPMSGFGMNNNRGNSVPAYMPAFLSPAPRSEAGGSRSSSVLSRNIGGSRSVSERPSSEGGGGGGGMGGAGGVGRGSSPSFAALLNIQPASSASGGARYLPPNNAAARESMSAATAAAAAGMAAVRRMRESMSMSRSMSRSVSRGVSVSRSDSRPPPSRQVSRSVSRPISRSGSIPASRMGSLAPSRSGSVASAIRGVNGNGDRSGSRSGSPAGMASSFAHGYAHLTSAHPGSSLGRSGSSSSEMFVRQTQMLRLSPGGARRSESIDLTGDDEDGNNGSGGNGVDGSGGGNGGLMTIDEGDENGNGNGDGEDSDIEMVDLA</sequence>
<feature type="compositionally biased region" description="Gly residues" evidence="2">
    <location>
        <begin position="808"/>
        <end position="823"/>
    </location>
</feature>
<evidence type="ECO:0000313" key="4">
    <source>
        <dbReference type="EMBL" id="KAK3401928.1"/>
    </source>
</evidence>
<feature type="compositionally biased region" description="Acidic residues" evidence="2">
    <location>
        <begin position="673"/>
        <end position="684"/>
    </location>
</feature>
<name>A0AAE0PL56_SORBR</name>
<feature type="compositionally biased region" description="Low complexity" evidence="2">
    <location>
        <begin position="946"/>
        <end position="967"/>
    </location>
</feature>
<feature type="region of interest" description="Disordered" evidence="2">
    <location>
        <begin position="1"/>
        <end position="25"/>
    </location>
</feature>
<feature type="compositionally biased region" description="Low complexity" evidence="2">
    <location>
        <begin position="613"/>
        <end position="630"/>
    </location>
</feature>
<feature type="compositionally biased region" description="Acidic residues" evidence="2">
    <location>
        <begin position="1058"/>
        <end position="1070"/>
    </location>
</feature>
<protein>
    <recommendedName>
        <fullName evidence="3">DUF7730 domain-containing protein</fullName>
    </recommendedName>
</protein>
<proteinExistence type="predicted"/>
<feature type="region of interest" description="Disordered" evidence="2">
    <location>
        <begin position="428"/>
        <end position="447"/>
    </location>
</feature>
<reference evidence="4" key="2">
    <citation type="submission" date="2023-07" db="EMBL/GenBank/DDBJ databases">
        <authorList>
            <consortium name="Lawrence Berkeley National Laboratory"/>
            <person name="Haridas S."/>
            <person name="Hensen N."/>
            <person name="Bonometti L."/>
            <person name="Westerberg I."/>
            <person name="Brannstrom I.O."/>
            <person name="Guillou S."/>
            <person name="Cros-Aarteil S."/>
            <person name="Calhoun S."/>
            <person name="Kuo A."/>
            <person name="Mondo S."/>
            <person name="Pangilinan J."/>
            <person name="Riley R."/>
            <person name="LaButti K."/>
            <person name="Andreopoulos B."/>
            <person name="Lipzen A."/>
            <person name="Chen C."/>
            <person name="Yanf M."/>
            <person name="Daum C."/>
            <person name="Ng V."/>
            <person name="Clum A."/>
            <person name="Steindorff A."/>
            <person name="Ohm R."/>
            <person name="Martin F."/>
            <person name="Silar P."/>
            <person name="Natvig D."/>
            <person name="Lalanne C."/>
            <person name="Gautier V."/>
            <person name="Ament-velasquez S.L."/>
            <person name="Kruys A."/>
            <person name="Hutchinson M.I."/>
            <person name="Powell A.J."/>
            <person name="Barry K."/>
            <person name="Miller A.N."/>
            <person name="Grigoriev I.V."/>
            <person name="Debuchy R."/>
            <person name="Gladieux P."/>
            <person name="Thoren M.H."/>
            <person name="Johannesson H."/>
        </authorList>
    </citation>
    <scope>NUCLEOTIDE SEQUENCE</scope>
    <source>
        <strain evidence="4">FGSC 1904</strain>
    </source>
</reference>
<evidence type="ECO:0000313" key="5">
    <source>
        <dbReference type="Proteomes" id="UP001281003"/>
    </source>
</evidence>
<dbReference type="InterPro" id="IPR056632">
    <property type="entry name" value="DUF7730"/>
</dbReference>
<keyword evidence="5" id="KW-1185">Reference proteome</keyword>
<dbReference type="Pfam" id="PF24864">
    <property type="entry name" value="DUF7730"/>
    <property type="match status" value="1"/>
</dbReference>
<dbReference type="AlphaFoldDB" id="A0AAE0PL56"/>
<accession>A0AAE0PL56</accession>
<feature type="domain" description="DUF7730" evidence="3">
    <location>
        <begin position="154"/>
        <end position="281"/>
    </location>
</feature>
<dbReference type="EMBL" id="JAUTDP010000002">
    <property type="protein sequence ID" value="KAK3401928.1"/>
    <property type="molecule type" value="Genomic_DNA"/>
</dbReference>
<feature type="coiled-coil region" evidence="1">
    <location>
        <begin position="39"/>
        <end position="87"/>
    </location>
</feature>
<feature type="compositionally biased region" description="Acidic residues" evidence="2">
    <location>
        <begin position="472"/>
        <end position="481"/>
    </location>
</feature>
<feature type="compositionally biased region" description="Low complexity" evidence="2">
    <location>
        <begin position="981"/>
        <end position="992"/>
    </location>
</feature>
<keyword evidence="1" id="KW-0175">Coiled coil</keyword>
<evidence type="ECO:0000256" key="2">
    <source>
        <dbReference type="SAM" id="MobiDB-lite"/>
    </source>
</evidence>
<comment type="caution">
    <text evidence="4">The sequence shown here is derived from an EMBL/GenBank/DDBJ whole genome shotgun (WGS) entry which is preliminary data.</text>
</comment>